<dbReference type="HAMAP" id="MF_03056">
    <property type="entry name" value="TRM82"/>
    <property type="match status" value="1"/>
</dbReference>
<dbReference type="Gene3D" id="2.130.10.10">
    <property type="entry name" value="YVTN repeat-like/Quinoprotein amine dehydrogenase"/>
    <property type="match status" value="1"/>
</dbReference>
<dbReference type="InterPro" id="IPR001680">
    <property type="entry name" value="WD40_rpt"/>
</dbReference>
<name>A0A6G1GKQ8_9PEZI</name>
<dbReference type="InterPro" id="IPR015943">
    <property type="entry name" value="WD40/YVTN_repeat-like_dom_sf"/>
</dbReference>
<dbReference type="GO" id="GO:0106004">
    <property type="term" value="P:tRNA (guanine-N7)-methylation"/>
    <property type="evidence" value="ECO:0007669"/>
    <property type="project" value="UniProtKB-UniRule"/>
</dbReference>
<dbReference type="GO" id="GO:0043527">
    <property type="term" value="C:tRNA methyltransferase complex"/>
    <property type="evidence" value="ECO:0007669"/>
    <property type="project" value="TreeGrafter"/>
</dbReference>
<sequence>MGRSLLRFSKFHRPPPTSTIAMKLSHPFQCMETCQPSENAGQSYLLAARGPKILTIRTADGKVTSSWPQLPKPVATKEHETEGENSKGPPGKKRKLSTPETKFPNITKLLVTKSQRHVIAVTGEDKCLRVFRLHSAGRLEESSQRLMPKRPCAIVLTEDESTILSADKFGDVYALPLIPSEKIETPSATAISKEFTPTKPAATTLTVHSKANRRALEEQMKRANNKSNPDQAKKELEFEHKILLGHVSMLTDLAIVTLGEAQGFSKPRTYILTADRDEHIRVSRGPPQAHIIENYCLGHTEFVSKICLPKPNLLVSGSGDDFLLVWDWVNSRILQRIDLKQAVLDALGPDAEDQKEDLKIAVSGIWTLPSEDGSGAQVLVACEGVASLFYASVANIEDPSASVTLGVIALEGNPLDVTLYDQSFVVSIDSMHRPNSTTSVVEDKENKTMIQAFKFDPIGSFTENKDLASQLEKSCRDHSVDCEEETLRNLLYSTENLRKRAGAEENGE</sequence>
<organism evidence="8 9">
    <name type="scientific">Aulographum hederae CBS 113979</name>
    <dbReference type="NCBI Taxonomy" id="1176131"/>
    <lineage>
        <taxon>Eukaryota</taxon>
        <taxon>Fungi</taxon>
        <taxon>Dikarya</taxon>
        <taxon>Ascomycota</taxon>
        <taxon>Pezizomycotina</taxon>
        <taxon>Dothideomycetes</taxon>
        <taxon>Pleosporomycetidae</taxon>
        <taxon>Aulographales</taxon>
        <taxon>Aulographaceae</taxon>
    </lineage>
</organism>
<evidence type="ECO:0000313" key="8">
    <source>
        <dbReference type="EMBL" id="KAF1981339.1"/>
    </source>
</evidence>
<feature type="compositionally biased region" description="Basic and acidic residues" evidence="7">
    <location>
        <begin position="75"/>
        <end position="85"/>
    </location>
</feature>
<dbReference type="UniPathway" id="UPA00989"/>
<dbReference type="GO" id="GO:0005829">
    <property type="term" value="C:cytosol"/>
    <property type="evidence" value="ECO:0007669"/>
    <property type="project" value="TreeGrafter"/>
</dbReference>
<dbReference type="PANTHER" id="PTHR16288:SF0">
    <property type="entry name" value="TRNA (GUANINE-N(7)-)-METHYLTRANSFERASE NON-CATALYTIC SUBUNIT WDR4"/>
    <property type="match status" value="1"/>
</dbReference>
<dbReference type="PANTHER" id="PTHR16288">
    <property type="entry name" value="WD40 REPEAT PROTEIN 4"/>
    <property type="match status" value="1"/>
</dbReference>
<dbReference type="InterPro" id="IPR028884">
    <property type="entry name" value="Trm82"/>
</dbReference>
<dbReference type="EMBL" id="ML977201">
    <property type="protein sequence ID" value="KAF1981339.1"/>
    <property type="molecule type" value="Genomic_DNA"/>
</dbReference>
<dbReference type="SUPFAM" id="SSF50978">
    <property type="entry name" value="WD40 repeat-like"/>
    <property type="match status" value="1"/>
</dbReference>
<gene>
    <name evidence="8" type="ORF">K402DRAFT_467610</name>
</gene>
<accession>A0A6G1GKQ8</accession>
<evidence type="ECO:0000256" key="4">
    <source>
        <dbReference type="ARBA" id="ARBA00022737"/>
    </source>
</evidence>
<evidence type="ECO:0000256" key="3">
    <source>
        <dbReference type="ARBA" id="ARBA00022694"/>
    </source>
</evidence>
<proteinExistence type="inferred from homology"/>
<comment type="function">
    <text evidence="6">Required for the formation of N(7)-methylguanine at position 46 (m7G46) in tRNA. In the complex, it is required to stabilize and induce conformational changes of the catalytic subunit.</text>
</comment>
<evidence type="ECO:0000256" key="2">
    <source>
        <dbReference type="ARBA" id="ARBA00022574"/>
    </source>
</evidence>
<feature type="region of interest" description="Disordered" evidence="7">
    <location>
        <begin position="61"/>
        <end position="100"/>
    </location>
</feature>
<keyword evidence="9" id="KW-1185">Reference proteome</keyword>
<protein>
    <submittedName>
        <fullName evidence="8">Uncharacterized protein</fullName>
    </submittedName>
</protein>
<keyword evidence="3 6" id="KW-0819">tRNA processing</keyword>
<dbReference type="OrthoDB" id="339900at2759"/>
<dbReference type="InterPro" id="IPR036322">
    <property type="entry name" value="WD40_repeat_dom_sf"/>
</dbReference>
<keyword evidence="2 6" id="KW-0853">WD repeat</keyword>
<comment type="similarity">
    <text evidence="6">Belongs to the WD repeat TRM82 family.</text>
</comment>
<reference evidence="8" key="1">
    <citation type="journal article" date="2020" name="Stud. Mycol.">
        <title>101 Dothideomycetes genomes: a test case for predicting lifestyles and emergence of pathogens.</title>
        <authorList>
            <person name="Haridas S."/>
            <person name="Albert R."/>
            <person name="Binder M."/>
            <person name="Bloem J."/>
            <person name="Labutti K."/>
            <person name="Salamov A."/>
            <person name="Andreopoulos B."/>
            <person name="Baker S."/>
            <person name="Barry K."/>
            <person name="Bills G."/>
            <person name="Bluhm B."/>
            <person name="Cannon C."/>
            <person name="Castanera R."/>
            <person name="Culley D."/>
            <person name="Daum C."/>
            <person name="Ezra D."/>
            <person name="Gonzalez J."/>
            <person name="Henrissat B."/>
            <person name="Kuo A."/>
            <person name="Liang C."/>
            <person name="Lipzen A."/>
            <person name="Lutzoni F."/>
            <person name="Magnuson J."/>
            <person name="Mondo S."/>
            <person name="Nolan M."/>
            <person name="Ohm R."/>
            <person name="Pangilinan J."/>
            <person name="Park H.-J."/>
            <person name="Ramirez L."/>
            <person name="Alfaro M."/>
            <person name="Sun H."/>
            <person name="Tritt A."/>
            <person name="Yoshinaga Y."/>
            <person name="Zwiers L.-H."/>
            <person name="Turgeon B."/>
            <person name="Goodwin S."/>
            <person name="Spatafora J."/>
            <person name="Crous P."/>
            <person name="Grigoriev I."/>
        </authorList>
    </citation>
    <scope>NUCLEOTIDE SEQUENCE</scope>
    <source>
        <strain evidence="8">CBS 113979</strain>
    </source>
</reference>
<evidence type="ECO:0000256" key="1">
    <source>
        <dbReference type="ARBA" id="ARBA00004123"/>
    </source>
</evidence>
<evidence type="ECO:0000256" key="5">
    <source>
        <dbReference type="ARBA" id="ARBA00023242"/>
    </source>
</evidence>
<evidence type="ECO:0000256" key="7">
    <source>
        <dbReference type="SAM" id="MobiDB-lite"/>
    </source>
</evidence>
<keyword evidence="4 6" id="KW-0677">Repeat</keyword>
<evidence type="ECO:0000256" key="6">
    <source>
        <dbReference type="HAMAP-Rule" id="MF_03056"/>
    </source>
</evidence>
<dbReference type="AlphaFoldDB" id="A0A6G1GKQ8"/>
<dbReference type="Proteomes" id="UP000800041">
    <property type="component" value="Unassembled WGS sequence"/>
</dbReference>
<evidence type="ECO:0000313" key="9">
    <source>
        <dbReference type="Proteomes" id="UP000800041"/>
    </source>
</evidence>
<keyword evidence="5 6" id="KW-0539">Nucleus</keyword>
<dbReference type="SMART" id="SM00320">
    <property type="entry name" value="WD40"/>
    <property type="match status" value="3"/>
</dbReference>
<comment type="subcellular location">
    <subcellularLocation>
        <location evidence="1 6">Nucleus</location>
    </subcellularLocation>
</comment>
<dbReference type="GO" id="GO:0005634">
    <property type="term" value="C:nucleus"/>
    <property type="evidence" value="ECO:0007669"/>
    <property type="project" value="UniProtKB-SubCell"/>
</dbReference>
<comment type="pathway">
    <text evidence="6">tRNA modification; N(7)-methylguanine-tRNA biosynthesis.</text>
</comment>